<protein>
    <submittedName>
        <fullName evidence="3">Uncharacterized protein</fullName>
    </submittedName>
</protein>
<dbReference type="AlphaFoldDB" id="A0A1I8F9W6"/>
<dbReference type="WBParaSite" id="maker-unitig_26324-snap-gene-0.2-mRNA-1">
    <property type="protein sequence ID" value="maker-unitig_26324-snap-gene-0.2-mRNA-1"/>
    <property type="gene ID" value="maker-unitig_26324-snap-gene-0.2"/>
</dbReference>
<evidence type="ECO:0000256" key="1">
    <source>
        <dbReference type="SAM" id="MobiDB-lite"/>
    </source>
</evidence>
<sequence>LITAAAADAAVESPLACRLPRWTTLNTGEAAAAAGRRRDPDQGGREDGALMSASGDCLDVGTPTQPYVRQLSTAALSSLSARFQSYAAMDELIRAQADVNSIATEDYSHSPLDQCPLSRLYQAQAPLKCRCCISTGRRRSIYPT</sequence>
<dbReference type="Proteomes" id="UP000095280">
    <property type="component" value="Unplaced"/>
</dbReference>
<reference evidence="3" key="1">
    <citation type="submission" date="2016-11" db="UniProtKB">
        <authorList>
            <consortium name="WormBaseParasite"/>
        </authorList>
    </citation>
    <scope>IDENTIFICATION</scope>
</reference>
<organism evidence="2 3">
    <name type="scientific">Macrostomum lignano</name>
    <dbReference type="NCBI Taxonomy" id="282301"/>
    <lineage>
        <taxon>Eukaryota</taxon>
        <taxon>Metazoa</taxon>
        <taxon>Spiralia</taxon>
        <taxon>Lophotrochozoa</taxon>
        <taxon>Platyhelminthes</taxon>
        <taxon>Rhabditophora</taxon>
        <taxon>Macrostomorpha</taxon>
        <taxon>Macrostomida</taxon>
        <taxon>Macrostomidae</taxon>
        <taxon>Macrostomum</taxon>
    </lineage>
</organism>
<proteinExistence type="predicted"/>
<evidence type="ECO:0000313" key="2">
    <source>
        <dbReference type="Proteomes" id="UP000095280"/>
    </source>
</evidence>
<feature type="compositionally biased region" description="Basic and acidic residues" evidence="1">
    <location>
        <begin position="36"/>
        <end position="48"/>
    </location>
</feature>
<evidence type="ECO:0000313" key="3">
    <source>
        <dbReference type="WBParaSite" id="maker-unitig_26324-snap-gene-0.2-mRNA-1"/>
    </source>
</evidence>
<accession>A0A1I8F9W6</accession>
<keyword evidence="2" id="KW-1185">Reference proteome</keyword>
<feature type="region of interest" description="Disordered" evidence="1">
    <location>
        <begin position="29"/>
        <end position="50"/>
    </location>
</feature>
<name>A0A1I8F9W6_9PLAT</name>